<evidence type="ECO:0000313" key="8">
    <source>
        <dbReference type="EMBL" id="KKN96912.1"/>
    </source>
</evidence>
<dbReference type="AlphaFoldDB" id="A0A0F9VAX8"/>
<dbReference type="Pfam" id="PF01523">
    <property type="entry name" value="PmbA_TldD_1st"/>
    <property type="match status" value="1"/>
</dbReference>
<dbReference type="GO" id="GO:0006508">
    <property type="term" value="P:proteolysis"/>
    <property type="evidence" value="ECO:0007669"/>
    <property type="project" value="UniProtKB-KW"/>
</dbReference>
<dbReference type="GO" id="GO:0005829">
    <property type="term" value="C:cytosol"/>
    <property type="evidence" value="ECO:0007669"/>
    <property type="project" value="TreeGrafter"/>
</dbReference>
<dbReference type="Pfam" id="PF19290">
    <property type="entry name" value="PmbA_TldD_2nd"/>
    <property type="match status" value="1"/>
</dbReference>
<feature type="domain" description="Metalloprotease TldD/E central" evidence="7">
    <location>
        <begin position="108"/>
        <end position="204"/>
    </location>
</feature>
<proteinExistence type="inferred from homology"/>
<evidence type="ECO:0000259" key="5">
    <source>
        <dbReference type="Pfam" id="PF01523"/>
    </source>
</evidence>
<organism evidence="8">
    <name type="scientific">marine sediment metagenome</name>
    <dbReference type="NCBI Taxonomy" id="412755"/>
    <lineage>
        <taxon>unclassified sequences</taxon>
        <taxon>metagenomes</taxon>
        <taxon>ecological metagenomes</taxon>
    </lineage>
</organism>
<accession>A0A0F9VAX8</accession>
<evidence type="ECO:0000256" key="1">
    <source>
        <dbReference type="ARBA" id="ARBA00005836"/>
    </source>
</evidence>
<name>A0A0F9VAX8_9ZZZZ</name>
<feature type="domain" description="Metalloprotease TldD/E C-terminal" evidence="6">
    <location>
        <begin position="221"/>
        <end position="453"/>
    </location>
</feature>
<feature type="domain" description="Metalloprotease TldD/E N-terminal" evidence="5">
    <location>
        <begin position="17"/>
        <end position="77"/>
    </location>
</feature>
<evidence type="ECO:0000256" key="3">
    <source>
        <dbReference type="ARBA" id="ARBA00022801"/>
    </source>
</evidence>
<dbReference type="PIRSF" id="PIRSF004919">
    <property type="entry name" value="TldD"/>
    <property type="match status" value="1"/>
</dbReference>
<dbReference type="PANTHER" id="PTHR30624:SF0">
    <property type="entry name" value="METALLOPROTEASE SLR0863"/>
    <property type="match status" value="1"/>
</dbReference>
<evidence type="ECO:0000259" key="6">
    <source>
        <dbReference type="Pfam" id="PF19289"/>
    </source>
</evidence>
<evidence type="ECO:0008006" key="9">
    <source>
        <dbReference type="Google" id="ProtNLM"/>
    </source>
</evidence>
<dbReference type="EMBL" id="LAZR01000061">
    <property type="protein sequence ID" value="KKN96912.1"/>
    <property type="molecule type" value="Genomic_DNA"/>
</dbReference>
<evidence type="ECO:0000259" key="7">
    <source>
        <dbReference type="Pfam" id="PF19290"/>
    </source>
</evidence>
<dbReference type="InterPro" id="IPR025502">
    <property type="entry name" value="TldD"/>
</dbReference>
<evidence type="ECO:0000256" key="4">
    <source>
        <dbReference type="ARBA" id="ARBA00023049"/>
    </source>
</evidence>
<keyword evidence="2" id="KW-0645">Protease</keyword>
<sequence length="454" mass="48691">MKDRLLEAVRRANADYVDVRFEECDRTNVDFRRDHVEGVGSSRMTGGIVRACHKGGWGITTFDLLDDLDKSVAEACDGARLVGRGQTELGEVDGAADGVDITVEMTEDPRGVSLDEKIALVREYNDILLGHDNIESSDVGYLDAFRTITFASSRGVNFSEQRPGCAINMSATARDGKLLQRASDALRSRDDFGALRGKGELADIVGGRASSLLKAPPCPGGTSTVVLDAEMAGVFMHEAFGHLSEGDHIYEDKKLARLVHLGREVGPKELNVVDDGTIPGLPGTTAFDDEGTPPQKTYLIKDGVLVGYLHSLETAGKMQHRPTGNARAGQRGQTPQVRMTNTLIENGPKTREEVFAGIDRGIYACGMFGGNTQLEMFSFSAAYGYLIENGQVGELVRDVMLAGNVFETLHSIDAIGNDQRIPARGGSCGKGGQGVPVALGSPHIRIRDVVVGGR</sequence>
<dbReference type="InterPro" id="IPR036059">
    <property type="entry name" value="TldD/PmbA_sf"/>
</dbReference>
<gene>
    <name evidence="8" type="ORF">LCGC14_0161620</name>
</gene>
<dbReference type="PANTHER" id="PTHR30624">
    <property type="entry name" value="UNCHARACTERIZED PROTEIN TLDD AND PMBA"/>
    <property type="match status" value="1"/>
</dbReference>
<dbReference type="SUPFAM" id="SSF111283">
    <property type="entry name" value="Putative modulator of DNA gyrase, PmbA/TldD"/>
    <property type="match status" value="1"/>
</dbReference>
<evidence type="ECO:0000256" key="2">
    <source>
        <dbReference type="ARBA" id="ARBA00022670"/>
    </source>
</evidence>
<dbReference type="InterPro" id="IPR045569">
    <property type="entry name" value="Metalloprtase-TldD/E_C"/>
</dbReference>
<comment type="similarity">
    <text evidence="1">Belongs to the peptidase U62 family.</text>
</comment>
<protein>
    <recommendedName>
        <fullName evidence="9">TldD/PmbA family protein</fullName>
    </recommendedName>
</protein>
<dbReference type="InterPro" id="IPR045570">
    <property type="entry name" value="Metalloprtase-TldD/E_cen_dom"/>
</dbReference>
<dbReference type="GO" id="GO:0008237">
    <property type="term" value="F:metallopeptidase activity"/>
    <property type="evidence" value="ECO:0007669"/>
    <property type="project" value="UniProtKB-KW"/>
</dbReference>
<dbReference type="InterPro" id="IPR002510">
    <property type="entry name" value="Metalloprtase-TldD/E_N"/>
</dbReference>
<reference evidence="8" key="1">
    <citation type="journal article" date="2015" name="Nature">
        <title>Complex archaea that bridge the gap between prokaryotes and eukaryotes.</title>
        <authorList>
            <person name="Spang A."/>
            <person name="Saw J.H."/>
            <person name="Jorgensen S.L."/>
            <person name="Zaremba-Niedzwiedzka K."/>
            <person name="Martijn J."/>
            <person name="Lind A.E."/>
            <person name="van Eijk R."/>
            <person name="Schleper C."/>
            <person name="Guy L."/>
            <person name="Ettema T.J."/>
        </authorList>
    </citation>
    <scope>NUCLEOTIDE SEQUENCE</scope>
</reference>
<keyword evidence="3" id="KW-0378">Hydrolase</keyword>
<dbReference type="Pfam" id="PF19289">
    <property type="entry name" value="PmbA_TldD_3rd"/>
    <property type="match status" value="1"/>
</dbReference>
<dbReference type="InterPro" id="IPR051463">
    <property type="entry name" value="Peptidase_U62_metallo"/>
</dbReference>
<dbReference type="InterPro" id="IPR035068">
    <property type="entry name" value="TldD/PmbA_N"/>
</dbReference>
<keyword evidence="4" id="KW-0482">Metalloprotease</keyword>
<comment type="caution">
    <text evidence="8">The sequence shown here is derived from an EMBL/GenBank/DDBJ whole genome shotgun (WGS) entry which is preliminary data.</text>
</comment>
<dbReference type="Gene3D" id="3.30.2290.10">
    <property type="entry name" value="PmbA/TldD superfamily"/>
    <property type="match status" value="1"/>
</dbReference>